<geneLocation type="plasmid" evidence="1 2">
    <name>pAb134-02</name>
</geneLocation>
<dbReference type="Gene3D" id="3.90.550.10">
    <property type="entry name" value="Spore Coat Polysaccharide Biosynthesis Protein SpsA, Chain A"/>
    <property type="match status" value="1"/>
</dbReference>
<dbReference type="Proteomes" id="UP000680706">
    <property type="component" value="Plasmid pAb134-02"/>
</dbReference>
<protein>
    <submittedName>
        <fullName evidence="1">Glycosyltransferase</fullName>
    </submittedName>
</protein>
<keyword evidence="1" id="KW-0614">Plasmid</keyword>
<dbReference type="SUPFAM" id="SSF53448">
    <property type="entry name" value="Nucleotide-diphospho-sugar transferases"/>
    <property type="match status" value="1"/>
</dbReference>
<dbReference type="PANTHER" id="PTHR35105:SF2">
    <property type="entry name" value="PROTEIN CDI"/>
    <property type="match status" value="1"/>
</dbReference>
<dbReference type="Pfam" id="PF01501">
    <property type="entry name" value="Glyco_transf_8"/>
    <property type="match status" value="1"/>
</dbReference>
<evidence type="ECO:0000313" key="1">
    <source>
        <dbReference type="EMBL" id="QUS58739.1"/>
    </source>
</evidence>
<dbReference type="PANTHER" id="PTHR35105">
    <property type="entry name" value="EXPRESSED PROTEIN"/>
    <property type="match status" value="1"/>
</dbReference>
<reference evidence="1 2" key="1">
    <citation type="journal article" date="2021" name="Angew. Chem. Int. Ed. Engl.">
        <title>A novel family of nonribosomal peptides modulate collective behavior in Pseudovibrio bacteria isolated from marine sponges.</title>
        <authorList>
            <person name="Ioca L.P."/>
            <person name="Dai Y."/>
            <person name="Kunakom S."/>
            <person name="Diaz-Espinosa J."/>
            <person name="Krunic A."/>
            <person name="Crnkovic C.M."/>
            <person name="Orjala J."/>
            <person name="Sanchez L.M."/>
            <person name="Ferreira A.G."/>
            <person name="Berlinck R.G.S."/>
            <person name="Eustaquio A.S."/>
        </authorList>
    </citation>
    <scope>NUCLEOTIDE SEQUENCE [LARGE SCALE GENOMIC DNA]</scope>
    <source>
        <strain evidence="1 2">Ab134</strain>
        <plasmid evidence="1 2">pAb134-02</plasmid>
    </source>
</reference>
<accession>A0ABX8AUK3</accession>
<organism evidence="1 2">
    <name type="scientific">Pseudovibrio brasiliensis</name>
    <dbReference type="NCBI Taxonomy" id="1898042"/>
    <lineage>
        <taxon>Bacteria</taxon>
        <taxon>Pseudomonadati</taxon>
        <taxon>Pseudomonadota</taxon>
        <taxon>Alphaproteobacteria</taxon>
        <taxon>Hyphomicrobiales</taxon>
        <taxon>Stappiaceae</taxon>
        <taxon>Pseudovibrio</taxon>
    </lineage>
</organism>
<evidence type="ECO:0000313" key="2">
    <source>
        <dbReference type="Proteomes" id="UP000680706"/>
    </source>
</evidence>
<name>A0ABX8AUK3_9HYPH</name>
<sequence length="235" mass="27646">MSESVRIFIGYDRNEIIAYHVLVQSIIENSSLPLSITPIALDNVRGIFKREKHPLQSTEFSFSRFLAPYLSNYEGWSIFMDCDMIVRRDIAELWNMRDDNYAVMCCKHDYTPVSDTKFLNNVQSKYEKKNWSSVMMFNNAKCKALTPEYVNTRSGLELHQFKWLENDNLIGSLPLTWNHLVEDYAYDPEAALIHYTYGGPYFEEYLDCDYAEDWQQYKRRTLHATQRAKAEPEPA</sequence>
<proteinExistence type="predicted"/>
<dbReference type="RefSeq" id="WP_075697736.1">
    <property type="nucleotide sequence ID" value="NZ_CP074128.1"/>
</dbReference>
<dbReference type="InterPro" id="IPR002495">
    <property type="entry name" value="Glyco_trans_8"/>
</dbReference>
<dbReference type="EMBL" id="CP074128">
    <property type="protein sequence ID" value="QUS58739.1"/>
    <property type="molecule type" value="Genomic_DNA"/>
</dbReference>
<dbReference type="InterPro" id="IPR029044">
    <property type="entry name" value="Nucleotide-diphossugar_trans"/>
</dbReference>
<gene>
    <name evidence="1" type="ORF">KGB56_25405</name>
</gene>
<keyword evidence="2" id="KW-1185">Reference proteome</keyword>